<dbReference type="Proteomes" id="UP000308600">
    <property type="component" value="Unassembled WGS sequence"/>
</dbReference>
<keyword evidence="2" id="KW-1185">Reference proteome</keyword>
<evidence type="ECO:0000313" key="1">
    <source>
        <dbReference type="EMBL" id="TFK62561.1"/>
    </source>
</evidence>
<name>A0ACD3AAK8_9AGAR</name>
<evidence type="ECO:0000313" key="2">
    <source>
        <dbReference type="Proteomes" id="UP000308600"/>
    </source>
</evidence>
<reference evidence="1 2" key="1">
    <citation type="journal article" date="2019" name="Nat. Ecol. Evol.">
        <title>Megaphylogeny resolves global patterns of mushroom evolution.</title>
        <authorList>
            <person name="Varga T."/>
            <person name="Krizsan K."/>
            <person name="Foldi C."/>
            <person name="Dima B."/>
            <person name="Sanchez-Garcia M."/>
            <person name="Sanchez-Ramirez S."/>
            <person name="Szollosi G.J."/>
            <person name="Szarkandi J.G."/>
            <person name="Papp V."/>
            <person name="Albert L."/>
            <person name="Andreopoulos W."/>
            <person name="Angelini C."/>
            <person name="Antonin V."/>
            <person name="Barry K.W."/>
            <person name="Bougher N.L."/>
            <person name="Buchanan P."/>
            <person name="Buyck B."/>
            <person name="Bense V."/>
            <person name="Catcheside P."/>
            <person name="Chovatia M."/>
            <person name="Cooper J."/>
            <person name="Damon W."/>
            <person name="Desjardin D."/>
            <person name="Finy P."/>
            <person name="Geml J."/>
            <person name="Haridas S."/>
            <person name="Hughes K."/>
            <person name="Justo A."/>
            <person name="Karasinski D."/>
            <person name="Kautmanova I."/>
            <person name="Kiss B."/>
            <person name="Kocsube S."/>
            <person name="Kotiranta H."/>
            <person name="LaButti K.M."/>
            <person name="Lechner B.E."/>
            <person name="Liimatainen K."/>
            <person name="Lipzen A."/>
            <person name="Lukacs Z."/>
            <person name="Mihaltcheva S."/>
            <person name="Morgado L.N."/>
            <person name="Niskanen T."/>
            <person name="Noordeloos M.E."/>
            <person name="Ohm R.A."/>
            <person name="Ortiz-Santana B."/>
            <person name="Ovrebo C."/>
            <person name="Racz N."/>
            <person name="Riley R."/>
            <person name="Savchenko A."/>
            <person name="Shiryaev A."/>
            <person name="Soop K."/>
            <person name="Spirin V."/>
            <person name="Szebenyi C."/>
            <person name="Tomsovsky M."/>
            <person name="Tulloss R.E."/>
            <person name="Uehling J."/>
            <person name="Grigoriev I.V."/>
            <person name="Vagvolgyi C."/>
            <person name="Papp T."/>
            <person name="Martin F.M."/>
            <person name="Miettinen O."/>
            <person name="Hibbett D.S."/>
            <person name="Nagy L.G."/>
        </authorList>
    </citation>
    <scope>NUCLEOTIDE SEQUENCE [LARGE SCALE GENOMIC DNA]</scope>
    <source>
        <strain evidence="1 2">NL-1719</strain>
    </source>
</reference>
<protein>
    <submittedName>
        <fullName evidence="1">Uncharacterized protein</fullName>
    </submittedName>
</protein>
<proteinExistence type="predicted"/>
<accession>A0ACD3AAK8</accession>
<gene>
    <name evidence="1" type="ORF">BDN72DRAFT_384777</name>
</gene>
<sequence length="133" mass="14583">MAATPPSARLSTKLHPDSTSDTPLGPFIHVSLLFSMNSAANSVLFVMFFTPSTNTTRSQLSVQPCSYVNLEPTERASKSALITAPRFQLGFERQYNSSARARCWLHRSRPSTITTTTTPAIPIVRAQLSRARG</sequence>
<organism evidence="1 2">
    <name type="scientific">Pluteus cervinus</name>
    <dbReference type="NCBI Taxonomy" id="181527"/>
    <lineage>
        <taxon>Eukaryota</taxon>
        <taxon>Fungi</taxon>
        <taxon>Dikarya</taxon>
        <taxon>Basidiomycota</taxon>
        <taxon>Agaricomycotina</taxon>
        <taxon>Agaricomycetes</taxon>
        <taxon>Agaricomycetidae</taxon>
        <taxon>Agaricales</taxon>
        <taxon>Pluteineae</taxon>
        <taxon>Pluteaceae</taxon>
        <taxon>Pluteus</taxon>
    </lineage>
</organism>
<dbReference type="EMBL" id="ML208574">
    <property type="protein sequence ID" value="TFK62561.1"/>
    <property type="molecule type" value="Genomic_DNA"/>
</dbReference>